<name>A0A4Y3I111_9VIBR</name>
<evidence type="ECO:0000256" key="6">
    <source>
        <dbReference type="ARBA" id="ARBA00023004"/>
    </source>
</evidence>
<evidence type="ECO:0000313" key="10">
    <source>
        <dbReference type="EMBL" id="GEA52935.1"/>
    </source>
</evidence>
<dbReference type="Gene3D" id="3.10.20.30">
    <property type="match status" value="1"/>
</dbReference>
<evidence type="ECO:0000256" key="4">
    <source>
        <dbReference type="ARBA" id="ARBA00022723"/>
    </source>
</evidence>
<protein>
    <submittedName>
        <fullName evidence="10">Ferredoxin</fullName>
    </submittedName>
</protein>
<dbReference type="PANTHER" id="PTHR43112:SF3">
    <property type="entry name" value="FERREDOXIN-2, CHLOROPLASTIC"/>
    <property type="match status" value="1"/>
</dbReference>
<dbReference type="RefSeq" id="WP_141347326.1">
    <property type="nucleotide sequence ID" value="NZ_BJLF01000030.1"/>
</dbReference>
<dbReference type="CDD" id="cd00207">
    <property type="entry name" value="fer2"/>
    <property type="match status" value="1"/>
</dbReference>
<evidence type="ECO:0000256" key="5">
    <source>
        <dbReference type="ARBA" id="ARBA00022982"/>
    </source>
</evidence>
<keyword evidence="2" id="KW-0813">Transport</keyword>
<evidence type="ECO:0000256" key="2">
    <source>
        <dbReference type="ARBA" id="ARBA00022448"/>
    </source>
</evidence>
<evidence type="ECO:0000256" key="3">
    <source>
        <dbReference type="ARBA" id="ARBA00022714"/>
    </source>
</evidence>
<reference evidence="10 11" key="1">
    <citation type="submission" date="2019-06" db="EMBL/GenBank/DDBJ databases">
        <title>Whole genome shotgun sequence of Vibrio inusitatus NBRC 102082.</title>
        <authorList>
            <person name="Hosoyama A."/>
            <person name="Uohara A."/>
            <person name="Ohji S."/>
            <person name="Ichikawa N."/>
        </authorList>
    </citation>
    <scope>NUCLEOTIDE SEQUENCE [LARGE SCALE GENOMIC DNA]</scope>
    <source>
        <strain evidence="10 11">NBRC 102082</strain>
    </source>
</reference>
<dbReference type="InterPro" id="IPR001041">
    <property type="entry name" value="2Fe-2S_ferredoxin-type"/>
</dbReference>
<comment type="cofactor">
    <cofactor evidence="8">
        <name>[2Fe-2S] cluster</name>
        <dbReference type="ChEBI" id="CHEBI:190135"/>
    </cofactor>
</comment>
<organism evidence="10 11">
    <name type="scientific">Vibrio inusitatus NBRC 102082</name>
    <dbReference type="NCBI Taxonomy" id="1219070"/>
    <lineage>
        <taxon>Bacteria</taxon>
        <taxon>Pseudomonadati</taxon>
        <taxon>Pseudomonadota</taxon>
        <taxon>Gammaproteobacteria</taxon>
        <taxon>Vibrionales</taxon>
        <taxon>Vibrionaceae</taxon>
        <taxon>Vibrio</taxon>
    </lineage>
</organism>
<dbReference type="InterPro" id="IPR006058">
    <property type="entry name" value="2Fe2S_fd_BS"/>
</dbReference>
<dbReference type="InterPro" id="IPR036010">
    <property type="entry name" value="2Fe-2S_ferredoxin-like_sf"/>
</dbReference>
<proteinExistence type="inferred from homology"/>
<evidence type="ECO:0000256" key="7">
    <source>
        <dbReference type="ARBA" id="ARBA00023014"/>
    </source>
</evidence>
<evidence type="ECO:0000256" key="1">
    <source>
        <dbReference type="ARBA" id="ARBA00007874"/>
    </source>
</evidence>
<comment type="caution">
    <text evidence="10">The sequence shown here is derived from an EMBL/GenBank/DDBJ whole genome shotgun (WGS) entry which is preliminary data.</text>
</comment>
<keyword evidence="3" id="KW-0001">2Fe-2S</keyword>
<keyword evidence="11" id="KW-1185">Reference proteome</keyword>
<feature type="domain" description="2Fe-2S ferredoxin-type" evidence="9">
    <location>
        <begin position="3"/>
        <end position="89"/>
    </location>
</feature>
<dbReference type="Proteomes" id="UP000318717">
    <property type="component" value="Unassembled WGS sequence"/>
</dbReference>
<sequence length="89" mass="9854">MTYKVKLLPSGVMFEIEAQQTILDAALSQNIAFPNRCQVGACGMCLCRLKTGTVAYQLEPMLTEKEQAQGWVFACQAFANTDLVLTFDE</sequence>
<keyword evidence="5" id="KW-0249">Electron transport</keyword>
<keyword evidence="6" id="KW-0408">Iron</keyword>
<keyword evidence="4" id="KW-0479">Metal-binding</keyword>
<accession>A0A4Y3I111</accession>
<dbReference type="SUPFAM" id="SSF54292">
    <property type="entry name" value="2Fe-2S ferredoxin-like"/>
    <property type="match status" value="1"/>
</dbReference>
<dbReference type="PROSITE" id="PS00197">
    <property type="entry name" value="2FE2S_FER_1"/>
    <property type="match status" value="1"/>
</dbReference>
<dbReference type="AlphaFoldDB" id="A0A4Y3I111"/>
<dbReference type="OrthoDB" id="9806195at2"/>
<keyword evidence="7" id="KW-0411">Iron-sulfur</keyword>
<comment type="similarity">
    <text evidence="1">Belongs to the 2Fe2S plant-type ferredoxin family.</text>
</comment>
<gene>
    <name evidence="10" type="ORF">VIN01S_37390</name>
</gene>
<dbReference type="Pfam" id="PF00111">
    <property type="entry name" value="Fer2"/>
    <property type="match status" value="1"/>
</dbReference>
<dbReference type="GO" id="GO:0046872">
    <property type="term" value="F:metal ion binding"/>
    <property type="evidence" value="ECO:0007669"/>
    <property type="project" value="UniProtKB-KW"/>
</dbReference>
<evidence type="ECO:0000313" key="11">
    <source>
        <dbReference type="Proteomes" id="UP000318717"/>
    </source>
</evidence>
<dbReference type="GO" id="GO:0051537">
    <property type="term" value="F:2 iron, 2 sulfur cluster binding"/>
    <property type="evidence" value="ECO:0007669"/>
    <property type="project" value="UniProtKB-KW"/>
</dbReference>
<dbReference type="EMBL" id="BJLF01000030">
    <property type="protein sequence ID" value="GEA52935.1"/>
    <property type="molecule type" value="Genomic_DNA"/>
</dbReference>
<evidence type="ECO:0000256" key="8">
    <source>
        <dbReference type="ARBA" id="ARBA00034078"/>
    </source>
</evidence>
<dbReference type="InterPro" id="IPR012675">
    <property type="entry name" value="Beta-grasp_dom_sf"/>
</dbReference>
<evidence type="ECO:0000259" key="9">
    <source>
        <dbReference type="PROSITE" id="PS51085"/>
    </source>
</evidence>
<dbReference type="PROSITE" id="PS51085">
    <property type="entry name" value="2FE2S_FER_2"/>
    <property type="match status" value="1"/>
</dbReference>
<dbReference type="PANTHER" id="PTHR43112">
    <property type="entry name" value="FERREDOXIN"/>
    <property type="match status" value="1"/>
</dbReference>